<evidence type="ECO:0000256" key="1">
    <source>
        <dbReference type="ARBA" id="ARBA00004442"/>
    </source>
</evidence>
<name>A0A9X1YN08_9BURK</name>
<dbReference type="Pfam" id="PF13505">
    <property type="entry name" value="OMP_b-brl"/>
    <property type="match status" value="1"/>
</dbReference>
<dbReference type="SUPFAM" id="SSF56925">
    <property type="entry name" value="OMPA-like"/>
    <property type="match status" value="1"/>
</dbReference>
<feature type="domain" description="Outer membrane protein beta-barrel" evidence="4">
    <location>
        <begin position="45"/>
        <end position="210"/>
    </location>
</feature>
<accession>A0A9X1YN08</accession>
<proteinExistence type="predicted"/>
<dbReference type="EMBL" id="JAJLJH010000016">
    <property type="protein sequence ID" value="MCK9689574.1"/>
    <property type="molecule type" value="Genomic_DNA"/>
</dbReference>
<gene>
    <name evidence="5" type="ORF">LPC04_27975</name>
</gene>
<dbReference type="Gene3D" id="2.40.160.20">
    <property type="match status" value="1"/>
</dbReference>
<keyword evidence="6" id="KW-1185">Reference proteome</keyword>
<dbReference type="InterPro" id="IPR027385">
    <property type="entry name" value="Beta-barrel_OMP"/>
</dbReference>
<protein>
    <submittedName>
        <fullName evidence="5">Porin family protein</fullName>
    </submittedName>
</protein>
<sequence length="213" mass="21902">MTRLVSIAARRPAGAIALAIALAGSSPAFAAPSPADGASPQAAPASIRPLVGVLLTGTLSENDAVVRNPDGSNASGALGGRYEAYAGAEFPIDPNGLTLRLTGGIHATAALSHTGGGSEHMTSFPLEATLWYPVNDKLRIGGGARYALHSRFSGAGDKTSDGLNATPGVLFGVGYRLMPHLQLDLRYVYERYEQASGGDLDASHWGLGLTALY</sequence>
<feature type="signal peptide" evidence="3">
    <location>
        <begin position="1"/>
        <end position="30"/>
    </location>
</feature>
<organism evidence="5 6">
    <name type="scientific">Scleromatobacter humisilvae</name>
    <dbReference type="NCBI Taxonomy" id="2897159"/>
    <lineage>
        <taxon>Bacteria</taxon>
        <taxon>Pseudomonadati</taxon>
        <taxon>Pseudomonadota</taxon>
        <taxon>Betaproteobacteria</taxon>
        <taxon>Burkholderiales</taxon>
        <taxon>Sphaerotilaceae</taxon>
        <taxon>Scleromatobacter</taxon>
    </lineage>
</organism>
<reference evidence="5" key="1">
    <citation type="submission" date="2021-11" db="EMBL/GenBank/DDBJ databases">
        <title>BS-T2-15 a new species belonging to the Comamonadaceae family isolated from the soil of a French oak forest.</title>
        <authorList>
            <person name="Mieszkin S."/>
            <person name="Alain K."/>
        </authorList>
    </citation>
    <scope>NUCLEOTIDE SEQUENCE</scope>
    <source>
        <strain evidence="5">BS-T2-15</strain>
    </source>
</reference>
<feature type="chain" id="PRO_5040862151" evidence="3">
    <location>
        <begin position="31"/>
        <end position="213"/>
    </location>
</feature>
<dbReference type="InterPro" id="IPR011250">
    <property type="entry name" value="OMP/PagP_B-barrel"/>
</dbReference>
<comment type="caution">
    <text evidence="5">The sequence shown here is derived from an EMBL/GenBank/DDBJ whole genome shotgun (WGS) entry which is preliminary data.</text>
</comment>
<dbReference type="Proteomes" id="UP001139353">
    <property type="component" value="Unassembled WGS sequence"/>
</dbReference>
<evidence type="ECO:0000256" key="3">
    <source>
        <dbReference type="SAM" id="SignalP"/>
    </source>
</evidence>
<dbReference type="AlphaFoldDB" id="A0A9X1YN08"/>
<dbReference type="RefSeq" id="WP_275685626.1">
    <property type="nucleotide sequence ID" value="NZ_JAJLJH010000016.1"/>
</dbReference>
<comment type="subcellular location">
    <subcellularLocation>
        <location evidence="1">Cell outer membrane</location>
    </subcellularLocation>
</comment>
<evidence type="ECO:0000259" key="4">
    <source>
        <dbReference type="Pfam" id="PF13505"/>
    </source>
</evidence>
<evidence type="ECO:0000313" key="6">
    <source>
        <dbReference type="Proteomes" id="UP001139353"/>
    </source>
</evidence>
<keyword evidence="2 3" id="KW-0732">Signal</keyword>
<evidence type="ECO:0000313" key="5">
    <source>
        <dbReference type="EMBL" id="MCK9689574.1"/>
    </source>
</evidence>
<evidence type="ECO:0000256" key="2">
    <source>
        <dbReference type="ARBA" id="ARBA00022729"/>
    </source>
</evidence>
<dbReference type="GO" id="GO:0009279">
    <property type="term" value="C:cell outer membrane"/>
    <property type="evidence" value="ECO:0007669"/>
    <property type="project" value="UniProtKB-SubCell"/>
</dbReference>